<name>A0A649VAI4_9CAUD</name>
<dbReference type="KEGG" id="vg:64871074"/>
<keyword evidence="1" id="KW-1133">Transmembrane helix</keyword>
<evidence type="ECO:0000256" key="1">
    <source>
        <dbReference type="SAM" id="Phobius"/>
    </source>
</evidence>
<keyword evidence="1" id="KW-0472">Membrane</keyword>
<reference evidence="2 3" key="1">
    <citation type="submission" date="2019-10" db="EMBL/GenBank/DDBJ databases">
        <authorList>
            <person name="Curtis N."/>
            <person name="Kistler A.L."/>
            <person name="Garlena R.A."/>
            <person name="Russell D.A."/>
            <person name="Pope W.H."/>
            <person name="Jacobs-Sera D."/>
            <person name="Hatfull G.F."/>
        </authorList>
    </citation>
    <scope>NUCLEOTIDE SEQUENCE [LARGE SCALE GENOMIC DNA]</scope>
</reference>
<dbReference type="Proteomes" id="UP000423725">
    <property type="component" value="Segment"/>
</dbReference>
<dbReference type="RefSeq" id="YP_010061456.1">
    <property type="nucleotide sequence ID" value="NC_054783.1"/>
</dbReference>
<keyword evidence="3" id="KW-1185">Reference proteome</keyword>
<dbReference type="GeneID" id="64871074"/>
<dbReference type="EMBL" id="MN585979">
    <property type="protein sequence ID" value="QGJ88783.1"/>
    <property type="molecule type" value="Genomic_DNA"/>
</dbReference>
<proteinExistence type="predicted"/>
<sequence length="112" mass="12898">MTGLFNPDTPLEAALLAFVALCTMLGLVLPVYLTQRSQNKKLNQINDQVSNTHDENLRDEITRGFKELQTVIADHRKEVREDINGLREELRTERVERIEGDRLRVVVNNQRG</sequence>
<feature type="transmembrane region" description="Helical" evidence="1">
    <location>
        <begin position="13"/>
        <end position="33"/>
    </location>
</feature>
<protein>
    <submittedName>
        <fullName evidence="2">Membrane protein</fullName>
    </submittedName>
</protein>
<dbReference type="Pfam" id="PF10874">
    <property type="entry name" value="DUF2746"/>
    <property type="match status" value="1"/>
</dbReference>
<evidence type="ECO:0000313" key="3">
    <source>
        <dbReference type="Proteomes" id="UP000423725"/>
    </source>
</evidence>
<evidence type="ECO:0000313" key="2">
    <source>
        <dbReference type="EMBL" id="QGJ88783.1"/>
    </source>
</evidence>
<gene>
    <name evidence="2" type="primary">31</name>
    <name evidence="2" type="ORF">SEA_YECEY3_31</name>
</gene>
<accession>A0A649VAI4</accession>
<organism evidence="2 3">
    <name type="scientific">Mycobacterium phage Yecey3</name>
    <dbReference type="NCBI Taxonomy" id="2656617"/>
    <lineage>
        <taxon>Viruses</taxon>
        <taxon>Duplodnaviria</taxon>
        <taxon>Heunggongvirae</taxon>
        <taxon>Uroviricota</taxon>
        <taxon>Caudoviricetes</taxon>
        <taxon>Yeceytrevirus</taxon>
        <taxon>Yeceytrevirus yecey3</taxon>
    </lineage>
</organism>
<keyword evidence="1" id="KW-0812">Transmembrane</keyword>
<dbReference type="InterPro" id="IPR022704">
    <property type="entry name" value="DUF2746"/>
</dbReference>